<keyword evidence="6" id="KW-0645">Protease</keyword>
<dbReference type="GO" id="GO:0006508">
    <property type="term" value="P:proteolysis"/>
    <property type="evidence" value="ECO:0007669"/>
    <property type="project" value="UniProtKB-KW"/>
</dbReference>
<dbReference type="PANTHER" id="PTHR36175:SF1">
    <property type="entry name" value="CYANOPHYCINASE"/>
    <property type="match status" value="1"/>
</dbReference>
<keyword evidence="11" id="KW-1185">Reference proteome</keyword>
<accession>A0A1L3J1R0</accession>
<dbReference type="STRING" id="1913577.LPB144_00920"/>
<proteinExistence type="inferred from homology"/>
<feature type="active site" description="Charge relay system" evidence="9">
    <location>
        <position position="183"/>
    </location>
</feature>
<dbReference type="KEGG" id="grl:LPB144_00920"/>
<evidence type="ECO:0000256" key="6">
    <source>
        <dbReference type="ARBA" id="ARBA00022670"/>
    </source>
</evidence>
<dbReference type="EC" id="3.4.15.6" evidence="4"/>
<comment type="similarity">
    <text evidence="3">Belongs to the peptidase S51 family.</text>
</comment>
<dbReference type="GO" id="GO:0008236">
    <property type="term" value="F:serine-type peptidase activity"/>
    <property type="evidence" value="ECO:0007669"/>
    <property type="project" value="UniProtKB-KW"/>
</dbReference>
<dbReference type="Pfam" id="PF03575">
    <property type="entry name" value="Peptidase_S51"/>
    <property type="match status" value="1"/>
</dbReference>
<dbReference type="InterPro" id="IPR029062">
    <property type="entry name" value="Class_I_gatase-like"/>
</dbReference>
<dbReference type="Gene3D" id="3.40.50.880">
    <property type="match status" value="1"/>
</dbReference>
<feature type="active site" description="Charge relay system" evidence="9">
    <location>
        <position position="210"/>
    </location>
</feature>
<dbReference type="NCBIfam" id="TIGR02069">
    <property type="entry name" value="cyanophycinase"/>
    <property type="match status" value="1"/>
</dbReference>
<dbReference type="Proteomes" id="UP000182510">
    <property type="component" value="Chromosome"/>
</dbReference>
<evidence type="ECO:0000313" key="11">
    <source>
        <dbReference type="Proteomes" id="UP000182510"/>
    </source>
</evidence>
<dbReference type="CDD" id="cd03145">
    <property type="entry name" value="GAT1_cyanophycinase"/>
    <property type="match status" value="1"/>
</dbReference>
<dbReference type="SUPFAM" id="SSF52317">
    <property type="entry name" value="Class I glutamine amidotransferase-like"/>
    <property type="match status" value="1"/>
</dbReference>
<comment type="catalytic activity">
    <reaction evidence="1">
        <text>[L-4-(L-arginin-2-N-yl)aspartate](n) + H2O = [L-4-(L-arginin-2-N-yl)aspartate](n-1) + L-4-(L-arginin-2-N-yl)aspartate</text>
        <dbReference type="Rhea" id="RHEA:12845"/>
        <dbReference type="Rhea" id="RHEA-COMP:13728"/>
        <dbReference type="Rhea" id="RHEA-COMP:13734"/>
        <dbReference type="ChEBI" id="CHEBI:15377"/>
        <dbReference type="ChEBI" id="CHEBI:137986"/>
        <dbReference type="ChEBI" id="CHEBI:137991"/>
        <dbReference type="EC" id="3.4.15.6"/>
    </reaction>
</comment>
<evidence type="ECO:0000256" key="3">
    <source>
        <dbReference type="ARBA" id="ARBA00006534"/>
    </source>
</evidence>
<gene>
    <name evidence="10" type="ORF">LPB144_00920</name>
</gene>
<evidence type="ECO:0000256" key="4">
    <source>
        <dbReference type="ARBA" id="ARBA00013115"/>
    </source>
</evidence>
<reference evidence="10 11" key="1">
    <citation type="submission" date="2016-11" db="EMBL/GenBank/DDBJ databases">
        <title>Gramella sp. LPB0144 isolated from marine environment.</title>
        <authorList>
            <person name="Kim E."/>
            <person name="Yi H."/>
        </authorList>
    </citation>
    <scope>NUCLEOTIDE SEQUENCE [LARGE SCALE GENOMIC DNA]</scope>
    <source>
        <strain evidence="10 11">LPB0144</strain>
    </source>
</reference>
<evidence type="ECO:0000256" key="7">
    <source>
        <dbReference type="ARBA" id="ARBA00022801"/>
    </source>
</evidence>
<evidence type="ECO:0000256" key="2">
    <source>
        <dbReference type="ARBA" id="ARBA00002039"/>
    </source>
</evidence>
<dbReference type="InterPro" id="IPR011811">
    <property type="entry name" value="Peptidase_S51_cyanophycinase"/>
</dbReference>
<feature type="active site" description="Charge relay system" evidence="9">
    <location>
        <position position="141"/>
    </location>
</feature>
<evidence type="ECO:0000256" key="8">
    <source>
        <dbReference type="ARBA" id="ARBA00022825"/>
    </source>
</evidence>
<dbReference type="InterPro" id="IPR005320">
    <property type="entry name" value="Peptidase_S51"/>
</dbReference>
<dbReference type="RefSeq" id="WP_072551708.1">
    <property type="nucleotide sequence ID" value="NZ_CP018153.1"/>
</dbReference>
<dbReference type="PIRSF" id="PIRSF032067">
    <property type="entry name" value="Cyanophycinase"/>
    <property type="match status" value="1"/>
</dbReference>
<dbReference type="OrthoDB" id="9799980at2"/>
<dbReference type="PANTHER" id="PTHR36175">
    <property type="entry name" value="CYANOPHYCINASE"/>
    <property type="match status" value="1"/>
</dbReference>
<dbReference type="GO" id="GO:0008241">
    <property type="term" value="F:peptidyl-dipeptidase activity"/>
    <property type="evidence" value="ECO:0007669"/>
    <property type="project" value="UniProtKB-EC"/>
</dbReference>
<evidence type="ECO:0000256" key="1">
    <source>
        <dbReference type="ARBA" id="ARBA00001092"/>
    </source>
</evidence>
<organism evidence="10 11">
    <name type="scientific">Christiangramia salexigens</name>
    <dbReference type="NCBI Taxonomy" id="1913577"/>
    <lineage>
        <taxon>Bacteria</taxon>
        <taxon>Pseudomonadati</taxon>
        <taxon>Bacteroidota</taxon>
        <taxon>Flavobacteriia</taxon>
        <taxon>Flavobacteriales</taxon>
        <taxon>Flavobacteriaceae</taxon>
        <taxon>Christiangramia</taxon>
    </lineage>
</organism>
<comment type="function">
    <text evidence="2">Exopeptidase that catalyzes the hydrolytic cleavage of multi-L-arginyl-poly-L-aspartic acid (cyanophycin; a water-insoluble reserve polymer) into aspartate-arginine dipeptides.</text>
</comment>
<sequence length="286" mass="31244">MSSKGILIPIGGNENKGIGKNEKYHTENIEGGILSRVVLESGGVNALILIIPTASSIPNKVSKAYLYAFSQLGCKNVKVLNIRKREQSEDKTYLELIRQADCVLFSGGNQSEIIDKIKDTSLHHILTERYQNSALVIAGTSAGAMCMSEEMITGGRHKEAFMKGAVGMTKGMGFLPHVIIDSHFIRRGRFGRLAEAVAKFPNLVGIGLAENTGLVIKDCNTVEIVGSGMVIIFDPSELEFNTEKYINNGELMSLTNLKTHILAEGDVFNCEKHQVKILHVETPVKD</sequence>
<keyword evidence="7" id="KW-0378">Hydrolase</keyword>
<name>A0A1L3J1R0_9FLAO</name>
<dbReference type="AlphaFoldDB" id="A0A1L3J1R0"/>
<dbReference type="EMBL" id="CP018153">
    <property type="protein sequence ID" value="APG59053.1"/>
    <property type="molecule type" value="Genomic_DNA"/>
</dbReference>
<evidence type="ECO:0000313" key="10">
    <source>
        <dbReference type="EMBL" id="APG59053.1"/>
    </source>
</evidence>
<keyword evidence="8" id="KW-0720">Serine protease</keyword>
<evidence type="ECO:0000256" key="9">
    <source>
        <dbReference type="PIRSR" id="PIRSR032067-1"/>
    </source>
</evidence>
<evidence type="ECO:0000256" key="5">
    <source>
        <dbReference type="ARBA" id="ARBA00015719"/>
    </source>
</evidence>
<protein>
    <recommendedName>
        <fullName evidence="5">Cyanophycinase</fullName>
        <ecNumber evidence="4">3.4.15.6</ecNumber>
    </recommendedName>
</protein>